<dbReference type="Proteomes" id="UP000184041">
    <property type="component" value="Unassembled WGS sequence"/>
</dbReference>
<evidence type="ECO:0000313" key="1">
    <source>
        <dbReference type="EMBL" id="SHE89186.1"/>
    </source>
</evidence>
<dbReference type="AlphaFoldDB" id="A0A1M4X6V3"/>
<proteinExistence type="predicted"/>
<sequence length="145" mass="16785">MRLSPESQIVQSAMEKNLPIQNKNFTSEEIRRFSNIVMENNCHYYASDFLGVNKEKNLNAVEELIQHALAIFHTLHISTDGHFYAVYRCTPQNLIFKDWKISELACAYMLVKGNPSDLRGIAKQQSVFINEMLRHMKSLRAVRPV</sequence>
<accession>A0A1M4X6V3</accession>
<organism evidence="1 2">
    <name type="scientific">Fodinibius roseus</name>
    <dbReference type="NCBI Taxonomy" id="1194090"/>
    <lineage>
        <taxon>Bacteria</taxon>
        <taxon>Pseudomonadati</taxon>
        <taxon>Balneolota</taxon>
        <taxon>Balneolia</taxon>
        <taxon>Balneolales</taxon>
        <taxon>Balneolaceae</taxon>
        <taxon>Fodinibius</taxon>
    </lineage>
</organism>
<reference evidence="1 2" key="1">
    <citation type="submission" date="2016-11" db="EMBL/GenBank/DDBJ databases">
        <authorList>
            <person name="Jaros S."/>
            <person name="Januszkiewicz K."/>
            <person name="Wedrychowicz H."/>
        </authorList>
    </citation>
    <scope>NUCLEOTIDE SEQUENCE [LARGE SCALE GENOMIC DNA]</scope>
    <source>
        <strain evidence="1 2">DSM 21986</strain>
    </source>
</reference>
<dbReference type="EMBL" id="FQUS01000004">
    <property type="protein sequence ID" value="SHE89186.1"/>
    <property type="molecule type" value="Genomic_DNA"/>
</dbReference>
<protein>
    <submittedName>
        <fullName evidence="1">Uncharacterized protein</fullName>
    </submittedName>
</protein>
<keyword evidence="2" id="KW-1185">Reference proteome</keyword>
<name>A0A1M4X6V3_9BACT</name>
<evidence type="ECO:0000313" key="2">
    <source>
        <dbReference type="Proteomes" id="UP000184041"/>
    </source>
</evidence>
<dbReference type="STRING" id="1194090.SAMN05443144_10439"/>
<gene>
    <name evidence="1" type="ORF">SAMN05443144_10439</name>
</gene>